<dbReference type="PRINTS" id="PR00472">
    <property type="entry name" value="CASNKINASEII"/>
</dbReference>
<evidence type="ECO:0000313" key="5">
    <source>
        <dbReference type="EMBL" id="KOM57951.1"/>
    </source>
</evidence>
<dbReference type="InterPro" id="IPR035991">
    <property type="entry name" value="Casein_kinase_II_beta-like"/>
</dbReference>
<feature type="region of interest" description="Disordered" evidence="3">
    <location>
        <begin position="335"/>
        <end position="394"/>
    </location>
</feature>
<dbReference type="PANTHER" id="PTHR11740">
    <property type="entry name" value="CASEIN KINASE II SUBUNIT BETA"/>
    <property type="match status" value="1"/>
</dbReference>
<dbReference type="GO" id="GO:0005956">
    <property type="term" value="C:protein kinase CK2 complex"/>
    <property type="evidence" value="ECO:0007669"/>
    <property type="project" value="UniProtKB-UniRule"/>
</dbReference>
<protein>
    <recommendedName>
        <fullName evidence="2">Casein kinase II subunit beta</fullName>
        <shortName evidence="2">CK II beta</shortName>
    </recommendedName>
</protein>
<reference evidence="6" key="1">
    <citation type="journal article" date="2015" name="Proc. Natl. Acad. Sci. U.S.A.">
        <title>Genome sequencing of adzuki bean (Vigna angularis) provides insight into high starch and low fat accumulation and domestication.</title>
        <authorList>
            <person name="Yang K."/>
            <person name="Tian Z."/>
            <person name="Chen C."/>
            <person name="Luo L."/>
            <person name="Zhao B."/>
            <person name="Wang Z."/>
            <person name="Yu L."/>
            <person name="Li Y."/>
            <person name="Sun Y."/>
            <person name="Li W."/>
            <person name="Chen Y."/>
            <person name="Li Y."/>
            <person name="Zhang Y."/>
            <person name="Ai D."/>
            <person name="Zhao J."/>
            <person name="Shang C."/>
            <person name="Ma Y."/>
            <person name="Wu B."/>
            <person name="Wang M."/>
            <person name="Gao L."/>
            <person name="Sun D."/>
            <person name="Zhang P."/>
            <person name="Guo F."/>
            <person name="Wang W."/>
            <person name="Li Y."/>
            <person name="Wang J."/>
            <person name="Varshney R.K."/>
            <person name="Wang J."/>
            <person name="Ling H.Q."/>
            <person name="Wan P."/>
        </authorList>
    </citation>
    <scope>NUCLEOTIDE SEQUENCE</scope>
    <source>
        <strain evidence="6">cv. Jingnong 6</strain>
    </source>
</reference>
<dbReference type="EMBL" id="CM003381">
    <property type="protein sequence ID" value="KOM57951.1"/>
    <property type="molecule type" value="Genomic_DNA"/>
</dbReference>
<dbReference type="Gene3D" id="1.10.1820.10">
    <property type="entry name" value="protein kinase ck2 holoenzyme, chain C, domain 1"/>
    <property type="match status" value="1"/>
</dbReference>
<comment type="function">
    <text evidence="2">Plays a complex role in regulating the basal catalytic activity of the alpha subunit.</text>
</comment>
<accession>A0A0L9VSB8</accession>
<dbReference type="STRING" id="3914.A0A0L9VSB8"/>
<dbReference type="GO" id="GO:0019887">
    <property type="term" value="F:protein kinase regulator activity"/>
    <property type="evidence" value="ECO:0007669"/>
    <property type="project" value="InterPro"/>
</dbReference>
<evidence type="ECO:0000313" key="6">
    <source>
        <dbReference type="Proteomes" id="UP000053144"/>
    </source>
</evidence>
<dbReference type="SMART" id="SM01085">
    <property type="entry name" value="CK_II_beta"/>
    <property type="match status" value="1"/>
</dbReference>
<dbReference type="InterPro" id="IPR058594">
    <property type="entry name" value="PB1-like_dom_pln"/>
</dbReference>
<feature type="region of interest" description="Disordered" evidence="3">
    <location>
        <begin position="26"/>
        <end position="45"/>
    </location>
</feature>
<evidence type="ECO:0000259" key="4">
    <source>
        <dbReference type="Pfam" id="PF26130"/>
    </source>
</evidence>
<gene>
    <name evidence="5" type="ORF">LR48_Vigan11g098400</name>
</gene>
<dbReference type="Proteomes" id="UP000053144">
    <property type="component" value="Chromosome 11"/>
</dbReference>
<dbReference type="SUPFAM" id="SSF57798">
    <property type="entry name" value="Casein kinase II beta subunit"/>
    <property type="match status" value="1"/>
</dbReference>
<evidence type="ECO:0000256" key="3">
    <source>
        <dbReference type="SAM" id="MobiDB-lite"/>
    </source>
</evidence>
<feature type="compositionally biased region" description="Acidic residues" evidence="3">
    <location>
        <begin position="30"/>
        <end position="45"/>
    </location>
</feature>
<dbReference type="Pfam" id="PF01214">
    <property type="entry name" value="CK_II_beta"/>
    <property type="match status" value="1"/>
</dbReference>
<name>A0A0L9VSB8_PHAAN</name>
<feature type="compositionally biased region" description="Pro residues" evidence="3">
    <location>
        <begin position="377"/>
        <end position="394"/>
    </location>
</feature>
<proteinExistence type="inferred from homology"/>
<dbReference type="PANTHER" id="PTHR11740:SF0">
    <property type="entry name" value="CASEIN KINASE II SUBUNIT BETA"/>
    <property type="match status" value="1"/>
</dbReference>
<feature type="domain" description="PB1-like" evidence="4">
    <location>
        <begin position="227"/>
        <end position="312"/>
    </location>
</feature>
<dbReference type="InterPro" id="IPR016149">
    <property type="entry name" value="Casein_kin_II_reg-sub_N"/>
</dbReference>
<comment type="similarity">
    <text evidence="1 2">Belongs to the casein kinase 2 subunit beta family.</text>
</comment>
<evidence type="ECO:0000256" key="2">
    <source>
        <dbReference type="RuleBase" id="RU361268"/>
    </source>
</evidence>
<dbReference type="Pfam" id="PF26130">
    <property type="entry name" value="PB1-like"/>
    <property type="match status" value="1"/>
</dbReference>
<dbReference type="GO" id="GO:0005737">
    <property type="term" value="C:cytoplasm"/>
    <property type="evidence" value="ECO:0007669"/>
    <property type="project" value="TreeGrafter"/>
</dbReference>
<sequence>MYKERGGVAVIVSASINATFKNSNLQAEESGTESEESDVSSSDGDDTSWISWFCNLRGNKFFCKVDDDYIQDDFNLCGLSIQVPYYDYALDLILDDEHFCFHVGWSSSSKFLSLAGSRHTMLGLLGLGFGRLSGTRWGGTGGWRWIRRRVLGWVCGVCRRGGEGVLGGGRVPRLRNIFLVDEYYRDANAVVMEVEGGGWREIFDDTSPMEHVKKDVREEVRVGMCDDIFQVVVHHGGTLIKEVLFKYMGVEIVYWDVDPDKWCYFEVLGSLKDLGYMEVKELYYNTQDVLHKLDDDKGAMNMMKEDDKEDAENEDIWEDDKEDAEDVEVAVEVHNEDKVEFESEEVVEVDNVDEVERGHNKNNFPLKPQPAENTQPSQPPPSSPTPQPSQPSSP</sequence>
<feature type="compositionally biased region" description="Acidic residues" evidence="3">
    <location>
        <begin position="342"/>
        <end position="353"/>
    </location>
</feature>
<dbReference type="InterPro" id="IPR000704">
    <property type="entry name" value="Casein_kinase_II_reg-sub"/>
</dbReference>
<dbReference type="Gramene" id="KOM57951">
    <property type="protein sequence ID" value="KOM57951"/>
    <property type="gene ID" value="LR48_Vigan11g098400"/>
</dbReference>
<dbReference type="AlphaFoldDB" id="A0A0L9VSB8"/>
<organism evidence="5 6">
    <name type="scientific">Phaseolus angularis</name>
    <name type="common">Azuki bean</name>
    <name type="synonym">Vigna angularis</name>
    <dbReference type="NCBI Taxonomy" id="3914"/>
    <lineage>
        <taxon>Eukaryota</taxon>
        <taxon>Viridiplantae</taxon>
        <taxon>Streptophyta</taxon>
        <taxon>Embryophyta</taxon>
        <taxon>Tracheophyta</taxon>
        <taxon>Spermatophyta</taxon>
        <taxon>Magnoliopsida</taxon>
        <taxon>eudicotyledons</taxon>
        <taxon>Gunneridae</taxon>
        <taxon>Pentapetalae</taxon>
        <taxon>rosids</taxon>
        <taxon>fabids</taxon>
        <taxon>Fabales</taxon>
        <taxon>Fabaceae</taxon>
        <taxon>Papilionoideae</taxon>
        <taxon>50 kb inversion clade</taxon>
        <taxon>NPAAA clade</taxon>
        <taxon>indigoferoid/millettioid clade</taxon>
        <taxon>Phaseoleae</taxon>
        <taxon>Vigna</taxon>
    </lineage>
</organism>
<evidence type="ECO:0000256" key="1">
    <source>
        <dbReference type="ARBA" id="ARBA00006941"/>
    </source>
</evidence>
<comment type="subunit">
    <text evidence="2">Tetramer of two alpha and two beta subunits.</text>
</comment>